<dbReference type="AlphaFoldDB" id="A0ABD6EE00"/>
<proteinExistence type="predicted"/>
<dbReference type="InterPro" id="IPR000219">
    <property type="entry name" value="DH_dom"/>
</dbReference>
<evidence type="ECO:0000259" key="2">
    <source>
        <dbReference type="PROSITE" id="PS50010"/>
    </source>
</evidence>
<dbReference type="EMBL" id="JBGFUD010002307">
    <property type="protein sequence ID" value="MFH4977446.1"/>
    <property type="molecule type" value="Genomic_DNA"/>
</dbReference>
<accession>A0ABD6EE00</accession>
<keyword evidence="4" id="KW-1185">Reference proteome</keyword>
<dbReference type="PANTHER" id="PTHR13217:SF11">
    <property type="entry name" value="PLECKSTRIN HOMOLOGY DOMAIN-CONTAINING FAMILY G MEMBER 5"/>
    <property type="match status" value="1"/>
</dbReference>
<gene>
    <name evidence="3" type="ORF">AB6A40_004155</name>
</gene>
<dbReference type="Proteomes" id="UP001608902">
    <property type="component" value="Unassembled WGS sequence"/>
</dbReference>
<organism evidence="3 4">
    <name type="scientific">Gnathostoma spinigerum</name>
    <dbReference type="NCBI Taxonomy" id="75299"/>
    <lineage>
        <taxon>Eukaryota</taxon>
        <taxon>Metazoa</taxon>
        <taxon>Ecdysozoa</taxon>
        <taxon>Nematoda</taxon>
        <taxon>Chromadorea</taxon>
        <taxon>Rhabditida</taxon>
        <taxon>Spirurina</taxon>
        <taxon>Gnathostomatomorpha</taxon>
        <taxon>Gnathostomatoidea</taxon>
        <taxon>Gnathostomatidae</taxon>
        <taxon>Gnathostoma</taxon>
    </lineage>
</organism>
<sequence>MAGKVFRPRRSRRHSDLGENFGVYRSIPFDEPSCSGEATSTLAPSDEAGSRRARSATSSRRSLFFGKDKTDMLSRLNSLKEEIHKPVALFELEDHWTKIVRNADVLNKRAYEHQEAIWEFVTTEYRYLQLLKHMDELCHYFLRMQEVGYLRDIDPRRVFLNYPELYVHNTKFWQRAIMPMLQQSRSTGAPLDPKMLKAGFDCIDEWWPCYGNFIYGHTDCHTYVQKCQKEHELFREFVVWAESQDTMRRQRLLDALTNPMQRLTRYSLLLKAVLKHSCEDAEREALQVPF</sequence>
<dbReference type="InterPro" id="IPR040181">
    <property type="entry name" value="PKHG5/7"/>
</dbReference>
<dbReference type="Gene3D" id="1.20.900.10">
    <property type="entry name" value="Dbl homology (DH) domain"/>
    <property type="match status" value="1"/>
</dbReference>
<comment type="caution">
    <text evidence="3">The sequence shown here is derived from an EMBL/GenBank/DDBJ whole genome shotgun (WGS) entry which is preliminary data.</text>
</comment>
<dbReference type="PROSITE" id="PS50010">
    <property type="entry name" value="DH_2"/>
    <property type="match status" value="1"/>
</dbReference>
<dbReference type="SUPFAM" id="SSF48065">
    <property type="entry name" value="DBL homology domain (DH-domain)"/>
    <property type="match status" value="1"/>
</dbReference>
<dbReference type="SMART" id="SM00325">
    <property type="entry name" value="RhoGEF"/>
    <property type="match status" value="1"/>
</dbReference>
<reference evidence="3 4" key="1">
    <citation type="submission" date="2024-08" db="EMBL/GenBank/DDBJ databases">
        <title>Gnathostoma spinigerum genome.</title>
        <authorList>
            <person name="Gonzalez-Bertolin B."/>
            <person name="Monzon S."/>
            <person name="Zaballos A."/>
            <person name="Jimenez P."/>
            <person name="Dekumyoy P."/>
            <person name="Varona S."/>
            <person name="Cuesta I."/>
            <person name="Sumanam S."/>
            <person name="Adisakwattana P."/>
            <person name="Gasser R.B."/>
            <person name="Hernandez-Gonzalez A."/>
            <person name="Young N.D."/>
            <person name="Perteguer M.J."/>
        </authorList>
    </citation>
    <scope>NUCLEOTIDE SEQUENCE [LARGE SCALE GENOMIC DNA]</scope>
    <source>
        <strain evidence="3">AL3</strain>
        <tissue evidence="3">Liver</tissue>
    </source>
</reference>
<name>A0ABD6EE00_9BILA</name>
<dbReference type="InterPro" id="IPR035899">
    <property type="entry name" value="DBL_dom_sf"/>
</dbReference>
<evidence type="ECO:0000313" key="4">
    <source>
        <dbReference type="Proteomes" id="UP001608902"/>
    </source>
</evidence>
<feature type="domain" description="DH" evidence="2">
    <location>
        <begin position="112"/>
        <end position="290"/>
    </location>
</feature>
<feature type="region of interest" description="Disordered" evidence="1">
    <location>
        <begin position="29"/>
        <end position="55"/>
    </location>
</feature>
<evidence type="ECO:0000256" key="1">
    <source>
        <dbReference type="SAM" id="MobiDB-lite"/>
    </source>
</evidence>
<protein>
    <recommendedName>
        <fullName evidence="2">DH domain-containing protein</fullName>
    </recommendedName>
</protein>
<evidence type="ECO:0000313" key="3">
    <source>
        <dbReference type="EMBL" id="MFH4977446.1"/>
    </source>
</evidence>
<dbReference type="PANTHER" id="PTHR13217">
    <property type="entry name" value="PLECKSTRIN HOMOLOGY DOMAIN-CONTAINING FAMILY G MEMBER 7"/>
    <property type="match status" value="1"/>
</dbReference>
<dbReference type="Pfam" id="PF00621">
    <property type="entry name" value="RhoGEF"/>
    <property type="match status" value="1"/>
</dbReference>